<proteinExistence type="predicted"/>
<dbReference type="SUPFAM" id="SSF48452">
    <property type="entry name" value="TPR-like"/>
    <property type="match status" value="2"/>
</dbReference>
<dbReference type="InterPro" id="IPR011990">
    <property type="entry name" value="TPR-like_helical_dom_sf"/>
</dbReference>
<evidence type="ECO:0000256" key="2">
    <source>
        <dbReference type="SAM" id="SignalP"/>
    </source>
</evidence>
<keyword evidence="1" id="KW-0802">TPR repeat</keyword>
<feature type="repeat" description="TPR" evidence="1">
    <location>
        <begin position="407"/>
        <end position="440"/>
    </location>
</feature>
<gene>
    <name evidence="3" type="ORF">GU920_05595</name>
</gene>
<dbReference type="EMBL" id="JAAATW010000001">
    <property type="protein sequence ID" value="NBE06999.1"/>
    <property type="molecule type" value="Genomic_DNA"/>
</dbReference>
<evidence type="ECO:0000313" key="4">
    <source>
        <dbReference type="Proteomes" id="UP001517376"/>
    </source>
</evidence>
<feature type="signal peptide" evidence="2">
    <location>
        <begin position="1"/>
        <end position="27"/>
    </location>
</feature>
<evidence type="ECO:0000256" key="1">
    <source>
        <dbReference type="PROSITE-ProRule" id="PRU00339"/>
    </source>
</evidence>
<dbReference type="SMART" id="SM00028">
    <property type="entry name" value="TPR"/>
    <property type="match status" value="5"/>
</dbReference>
<reference evidence="4" key="1">
    <citation type="submission" date="2020-01" db="EMBL/GenBank/DDBJ databases">
        <title>Sphingomonas sp. strain CSW-10.</title>
        <authorList>
            <person name="Chen W.-M."/>
        </authorList>
    </citation>
    <scope>NUCLEOTIDE SEQUENCE [LARGE SCALE GENOMIC DNA]</scope>
    <source>
        <strain evidence="4">CCP-1</strain>
    </source>
</reference>
<name>A0ABW9Y3C5_9RHOB</name>
<dbReference type="Proteomes" id="UP001517376">
    <property type="component" value="Unassembled WGS sequence"/>
</dbReference>
<feature type="chain" id="PRO_5045499786" evidence="2">
    <location>
        <begin position="28"/>
        <end position="577"/>
    </location>
</feature>
<dbReference type="Gene3D" id="1.25.40.10">
    <property type="entry name" value="Tetratricopeptide repeat domain"/>
    <property type="match status" value="3"/>
</dbReference>
<keyword evidence="4" id="KW-1185">Reference proteome</keyword>
<comment type="caution">
    <text evidence="3">The sequence shown here is derived from an EMBL/GenBank/DDBJ whole genome shotgun (WGS) entry which is preliminary data.</text>
</comment>
<dbReference type="PANTHER" id="PTHR12558:SF13">
    <property type="entry name" value="CELL DIVISION CYCLE PROTEIN 27 HOMOLOG"/>
    <property type="match status" value="1"/>
</dbReference>
<dbReference type="PROSITE" id="PS50005">
    <property type="entry name" value="TPR"/>
    <property type="match status" value="1"/>
</dbReference>
<dbReference type="PANTHER" id="PTHR12558">
    <property type="entry name" value="CELL DIVISION CYCLE 16,23,27"/>
    <property type="match status" value="1"/>
</dbReference>
<dbReference type="RefSeq" id="WP_161765948.1">
    <property type="nucleotide sequence ID" value="NZ_JAAATW010000001.1"/>
</dbReference>
<dbReference type="Pfam" id="PF13432">
    <property type="entry name" value="TPR_16"/>
    <property type="match status" value="3"/>
</dbReference>
<dbReference type="InterPro" id="IPR019734">
    <property type="entry name" value="TPR_rpt"/>
</dbReference>
<protein>
    <submittedName>
        <fullName evidence="3">Tetratricopeptide repeat protein</fullName>
    </submittedName>
</protein>
<evidence type="ECO:0000313" key="3">
    <source>
        <dbReference type="EMBL" id="NBE06999.1"/>
    </source>
</evidence>
<organism evidence="3 4">
    <name type="scientific">Paragemmobacter ruber</name>
    <dbReference type="NCBI Taxonomy" id="1985673"/>
    <lineage>
        <taxon>Bacteria</taxon>
        <taxon>Pseudomonadati</taxon>
        <taxon>Pseudomonadota</taxon>
        <taxon>Alphaproteobacteria</taxon>
        <taxon>Rhodobacterales</taxon>
        <taxon>Paracoccaceae</taxon>
        <taxon>Paragemmobacter</taxon>
    </lineage>
</organism>
<keyword evidence="2" id="KW-0732">Signal</keyword>
<accession>A0ABW9Y3C5</accession>
<sequence length="577" mass="62059">MPLHPRRLVAVVLAGALALPPALPVAAQTPMPTPEGSAGAYLSAQVAASQSDFREAARWYDRLIELGVMDPATLEGAVIAHLSLGDVARSAELARLLVQQGGRSQTAYIALLTDQAQRGEFAALIADTQAGRSIGRLLDDLVLAWAALGDGRMSDAVAGFDTLAASPGLEAFGLYHKALALASVGDFEGADNILSGREAGQIALMRRGAIAHAQILSQLERNPEALALLERAFGTEADPQIDPLRARLAAGEPVPFDIVTSPVDGIAEVFFTLSTALRGEAEDGYTLLYAQAAAYLRPTHSEAVLMAAGLLEALDQHALAGETYARIAADDPAYHVAEIGRANTLIAQDKTEAALEVLQALTRSHGQIIEVPAALADALRRQERFADAIPVYTQAIALIPEAEQRHWTLYYSRGISNERAGNWPEAEADFRRALELNPDQPQVLNYLGYSFVDRGENLEEALGMIERAVAAQPDAGYIIDSLAWALFRLGRYQDALEPMERAALLEPVDPVVTDHLGDVYWAVGRKLEARFQWHRALSFDPTEKDAARIRRKLEVGLDAVLAEEGAKPLTEVANGGN</sequence>